<dbReference type="InParanoid" id="A0A162Q503"/>
<dbReference type="Proteomes" id="UP000077315">
    <property type="component" value="Unassembled WGS sequence"/>
</dbReference>
<feature type="coiled-coil region" evidence="1">
    <location>
        <begin position="32"/>
        <end position="74"/>
    </location>
</feature>
<dbReference type="AlphaFoldDB" id="A0A162Q503"/>
<dbReference type="VEuPathDB" id="FungiDB:PHYBLDRAFT_140139"/>
<sequence>MPKYSAKQQTVAALKKSRKIRKFVAKEKKSLVQSLSTSADELLKNISEVLEEEVDAELEKIAAVEDLEQNLQANRYLHKVDNVLPDLESKERTLDFFESLGA</sequence>
<keyword evidence="1" id="KW-0175">Coiled coil</keyword>
<keyword evidence="3" id="KW-1185">Reference proteome</keyword>
<dbReference type="RefSeq" id="XP_018298166.1">
    <property type="nucleotide sequence ID" value="XM_018430334.1"/>
</dbReference>
<organism evidence="2 3">
    <name type="scientific">Phycomyces blakesleeanus (strain ATCC 8743b / DSM 1359 / FGSC 10004 / NBRC 33097 / NRRL 1555)</name>
    <dbReference type="NCBI Taxonomy" id="763407"/>
    <lineage>
        <taxon>Eukaryota</taxon>
        <taxon>Fungi</taxon>
        <taxon>Fungi incertae sedis</taxon>
        <taxon>Mucoromycota</taxon>
        <taxon>Mucoromycotina</taxon>
        <taxon>Mucoromycetes</taxon>
        <taxon>Mucorales</taxon>
        <taxon>Phycomycetaceae</taxon>
        <taxon>Phycomyces</taxon>
    </lineage>
</organism>
<protein>
    <submittedName>
        <fullName evidence="2">Uncharacterized protein</fullName>
    </submittedName>
</protein>
<dbReference type="EMBL" id="KV440972">
    <property type="protein sequence ID" value="OAD80126.1"/>
    <property type="molecule type" value="Genomic_DNA"/>
</dbReference>
<gene>
    <name evidence="2" type="ORF">PHYBLDRAFT_140139</name>
</gene>
<evidence type="ECO:0000313" key="3">
    <source>
        <dbReference type="Proteomes" id="UP000077315"/>
    </source>
</evidence>
<evidence type="ECO:0000313" key="2">
    <source>
        <dbReference type="EMBL" id="OAD80126.1"/>
    </source>
</evidence>
<reference evidence="3" key="1">
    <citation type="submission" date="2015-06" db="EMBL/GenBank/DDBJ databases">
        <title>Expansion of signal transduction pathways in fungi by whole-genome duplication.</title>
        <authorList>
            <consortium name="DOE Joint Genome Institute"/>
            <person name="Corrochano L.M."/>
            <person name="Kuo A."/>
            <person name="Marcet-Houben M."/>
            <person name="Polaino S."/>
            <person name="Salamov A."/>
            <person name="Villalobos J.M."/>
            <person name="Alvarez M.I."/>
            <person name="Avalos J."/>
            <person name="Benito E.P."/>
            <person name="Benoit I."/>
            <person name="Burger G."/>
            <person name="Camino L.P."/>
            <person name="Canovas D."/>
            <person name="Cerda-Olmedo E."/>
            <person name="Cheng J.-F."/>
            <person name="Dominguez A."/>
            <person name="Elias M."/>
            <person name="Eslava A.P."/>
            <person name="Glaser F."/>
            <person name="Grimwood J."/>
            <person name="Gutierrez G."/>
            <person name="Heitman J."/>
            <person name="Henrissat B."/>
            <person name="Iturriaga E.A."/>
            <person name="Lang B.F."/>
            <person name="Lavin J.L."/>
            <person name="Lee S."/>
            <person name="Li W."/>
            <person name="Lindquist E."/>
            <person name="Lopez-Garcia S."/>
            <person name="Luque E.M."/>
            <person name="Marcos A.T."/>
            <person name="Martin J."/>
            <person name="McCluskey K."/>
            <person name="Medina H.R."/>
            <person name="Miralles-Duran A."/>
            <person name="Miyazaki A."/>
            <person name="Munoz-Torres E."/>
            <person name="Oguiza J.A."/>
            <person name="Ohm R."/>
            <person name="Olmedo M."/>
            <person name="Orejas M."/>
            <person name="Ortiz-Castellanos L."/>
            <person name="Pisabarro A.G."/>
            <person name="Rodriguez-Romero J."/>
            <person name="Ruiz-Herrera J."/>
            <person name="Ruiz-Vazquez R."/>
            <person name="Sanz C."/>
            <person name="Schackwitz W."/>
            <person name="Schmutz J."/>
            <person name="Shahriari M."/>
            <person name="Shelest E."/>
            <person name="Silva-Franco F."/>
            <person name="Soanes D."/>
            <person name="Syed K."/>
            <person name="Tagua V.G."/>
            <person name="Talbot N.J."/>
            <person name="Thon M."/>
            <person name="De vries R.P."/>
            <person name="Wiebenga A."/>
            <person name="Yadav J.S."/>
            <person name="Braun E.L."/>
            <person name="Baker S."/>
            <person name="Garre V."/>
            <person name="Horwitz B."/>
            <person name="Torres-Martinez S."/>
            <person name="Idnurm A."/>
            <person name="Herrera-Estrella A."/>
            <person name="Gabaldon T."/>
            <person name="Grigoriev I.V."/>
        </authorList>
    </citation>
    <scope>NUCLEOTIDE SEQUENCE [LARGE SCALE GENOMIC DNA]</scope>
    <source>
        <strain evidence="3">NRRL 1555(-)</strain>
    </source>
</reference>
<accession>A0A162Q503</accession>
<proteinExistence type="predicted"/>
<evidence type="ECO:0000256" key="1">
    <source>
        <dbReference type="SAM" id="Coils"/>
    </source>
</evidence>
<name>A0A162Q503_PHYB8</name>
<dbReference type="GeneID" id="28991240"/>